<dbReference type="InterPro" id="IPR045455">
    <property type="entry name" value="NrS-1_pol-like_helicase"/>
</dbReference>
<dbReference type="InterPro" id="IPR006500">
    <property type="entry name" value="Helicase_put_C_phage/plasmid"/>
</dbReference>
<feature type="domain" description="SF3 helicase" evidence="4">
    <location>
        <begin position="640"/>
        <end position="801"/>
    </location>
</feature>
<dbReference type="PANTHER" id="PTHR35372">
    <property type="entry name" value="ATP BINDING PROTEIN-RELATED"/>
    <property type="match status" value="1"/>
</dbReference>
<dbReference type="Pfam" id="PF08706">
    <property type="entry name" value="D5_N"/>
    <property type="match status" value="1"/>
</dbReference>
<dbReference type="GO" id="GO:0005524">
    <property type="term" value="F:ATP binding"/>
    <property type="evidence" value="ECO:0007669"/>
    <property type="project" value="UniProtKB-KW"/>
</dbReference>
<evidence type="ECO:0000259" key="4">
    <source>
        <dbReference type="PROSITE" id="PS51206"/>
    </source>
</evidence>
<dbReference type="InterPro" id="IPR014819">
    <property type="entry name" value="PriCT_2"/>
</dbReference>
<evidence type="ECO:0000256" key="1">
    <source>
        <dbReference type="ARBA" id="ARBA00022741"/>
    </source>
</evidence>
<sequence length="947" mass="111321">MSLDKHLKKYITKDKSLANYIKIGDKDENVFGNKYYISPDNLKSFKTTYIKEVFTNNCISYLVERQLSIGKFAIDLDFRYSTDVTQKQHTINHINDFIEACLNIFNDIFDNISNKQITFYILEKEEVNREETITKDGIHIIINIISDYATKLLFRNLLIEQLKDIWDDLPLLNDWENVVDEAVVKGTAGWQLYGSQKPGKLCYKLKHIFETTILNDNIDIKELDLQIMKLNDYFDSLLIRDTTNCNNFKLNELYLDEYNKINSKLTNKSNLKISSKSKCNQLQDIKNVEDLDSMIDNLFKTANDYKIKELHDYTMALTEDYWGNGSYDKWIRVCWALKNTSEKMILTWLKFCSQIDNFDFENNNVLDYWENSDINNELTYKSIIYWVKTCNPKQYKIIYNDTVDYYIYYSFKSHTECDLANTLHNMFKTQFACAGIGNNTWYEFKNNRWEINDNGSSLRLHISTTMYKKYEEKLFAFQNTITAKQNNVIVQNNNNHNELVSNNMANTIVNEYNDTSNDDHKDFITKRNEMSATCKLLKKTSTKNNILRECQELFWDQHFHNKLDKNPYLLGCTNCVIDFKEKTYRKGKHDDYISKSTNLIYKPISYYQKNQPHIINDIEEFMKQLFPDIIDEKTKKTDSSLREYMWNHMASTLLGTNENQTFNIYNGSGANGKSKLVELMSLVLGEYKGTVPISLITQKRTNIGSTSSEIYNLIGTRYAVMQEPSKNDTINEGIMKELTGGDPIQCRALFKDSVTFIPHFKLVVCTNTMFDIKSNDDGTWRRLRKVDFNSKFIEKPYEDPKFPVDDYKYQYKIDKKLDEKFKQWAPVLLSMLTEIAYETQGRVTDVEPVLMATQQYRDDQDILLEFHNTMINNTPHPEGYGIKQREIVNKFNAWYRSISDGKIQVTGKDVMSYLAKMYGKYPSKTGWTNFTWKEETSYHQNKEGMDE</sequence>
<dbReference type="Pfam" id="PF08707">
    <property type="entry name" value="PriCT_2"/>
    <property type="match status" value="1"/>
</dbReference>
<gene>
    <name evidence="5" type="ORF">FloV-SA2_00383</name>
</gene>
<keyword evidence="2" id="KW-0378">Hydrolase</keyword>
<dbReference type="InterPro" id="IPR051620">
    <property type="entry name" value="ORF904-like_C"/>
</dbReference>
<dbReference type="SUPFAM" id="SSF52540">
    <property type="entry name" value="P-loop containing nucleoside triphosphate hydrolases"/>
    <property type="match status" value="1"/>
</dbReference>
<organism evidence="5">
    <name type="scientific">Florenciella sp. virus SA2</name>
    <dbReference type="NCBI Taxonomy" id="3240092"/>
    <lineage>
        <taxon>Viruses</taxon>
    </lineage>
</organism>
<keyword evidence="3" id="KW-0067">ATP-binding</keyword>
<evidence type="ECO:0000256" key="2">
    <source>
        <dbReference type="ARBA" id="ARBA00022801"/>
    </source>
</evidence>
<dbReference type="PROSITE" id="PS51206">
    <property type="entry name" value="SF3_HELICASE_1"/>
    <property type="match status" value="1"/>
</dbReference>
<dbReference type="Pfam" id="PF19263">
    <property type="entry name" value="DUF5906"/>
    <property type="match status" value="1"/>
</dbReference>
<reference evidence="5" key="1">
    <citation type="submission" date="2024-03" db="EMBL/GenBank/DDBJ databases">
        <title>Eukaryotic viruses encode the ribosomal protein eL40.</title>
        <authorList>
            <person name="Thomy J."/>
            <person name="Schvarcz C.R."/>
            <person name="McBeain K.A."/>
            <person name="Edwards K.F."/>
            <person name="Steward G.F."/>
        </authorList>
    </citation>
    <scope>NUCLEOTIDE SEQUENCE</scope>
    <source>
        <strain evidence="5">FloV-SA2</strain>
    </source>
</reference>
<dbReference type="Pfam" id="PF23162">
    <property type="entry name" value="AEP_C962R"/>
    <property type="match status" value="1"/>
</dbReference>
<name>A0AB39JFM9_9VIRU</name>
<accession>A0AB39JFM9</accession>
<dbReference type="InterPro" id="IPR014015">
    <property type="entry name" value="Helicase_SF3_DNA-vir"/>
</dbReference>
<dbReference type="InterPro" id="IPR056443">
    <property type="entry name" value="AEP_C962R"/>
</dbReference>
<evidence type="ECO:0000256" key="3">
    <source>
        <dbReference type="ARBA" id="ARBA00022840"/>
    </source>
</evidence>
<dbReference type="PANTHER" id="PTHR35372:SF2">
    <property type="entry name" value="SF3 HELICASE DOMAIN-CONTAINING PROTEIN"/>
    <property type="match status" value="1"/>
</dbReference>
<dbReference type="GO" id="GO:0016817">
    <property type="term" value="F:hydrolase activity, acting on acid anhydrides"/>
    <property type="evidence" value="ECO:0007669"/>
    <property type="project" value="InterPro"/>
</dbReference>
<dbReference type="InterPro" id="IPR027417">
    <property type="entry name" value="P-loop_NTPase"/>
</dbReference>
<evidence type="ECO:0000313" key="5">
    <source>
        <dbReference type="EMBL" id="XDO02201.1"/>
    </source>
</evidence>
<keyword evidence="1" id="KW-0547">Nucleotide-binding</keyword>
<dbReference type="EMBL" id="PP542043">
    <property type="protein sequence ID" value="XDO02201.1"/>
    <property type="molecule type" value="Genomic_DNA"/>
</dbReference>
<dbReference type="InterPro" id="IPR014818">
    <property type="entry name" value="Phage/plasmid_primase_P4_C"/>
</dbReference>
<dbReference type="NCBIfam" id="TIGR01613">
    <property type="entry name" value="primase_Cterm"/>
    <property type="match status" value="1"/>
</dbReference>
<protein>
    <submittedName>
        <fullName evidence="5">DNA Primase</fullName>
    </submittedName>
</protein>
<proteinExistence type="predicted"/>